<dbReference type="OrthoDB" id="6433674at2759"/>
<comment type="caution">
    <text evidence="2">The sequence shown here is derived from an EMBL/GenBank/DDBJ whole genome shotgun (WGS) entry which is preliminary data.</text>
</comment>
<feature type="coiled-coil region" evidence="1">
    <location>
        <begin position="248"/>
        <end position="325"/>
    </location>
</feature>
<feature type="coiled-coil region" evidence="1">
    <location>
        <begin position="22"/>
        <end position="63"/>
    </location>
</feature>
<proteinExistence type="predicted"/>
<keyword evidence="1" id="KW-0175">Coiled coil</keyword>
<sequence length="426" mass="50082">MPPKNKPDSSMVGVYDIEIMNEDELKQYIQALKEESVRMKEAFTEHQRDKRELQILLKNTQEDILNRYEVLIQKELELQQLLCESSDTLKTEEENQLINDLGRNEKLVNALFDNFTEAQAVEMFQLGDVASLEENFQFNKRVVDDIHLAHKLISADIEEKNEEEWTRLMEMRKNSLERVSLEFNNDYHSKKLEFFDEKINTLTGVWEGSTKEDYHKNPAAEQAEKMSLYFKEIFWKNIKASANLKAKLENLEKELCKLKMSLRDAQKENTELLKATEEQKLEESTNTFSCNMDVDKRLDAVTFENDTLKEKLKQVTEERDNLRRRFISSMRKIYEKASFSSFLSEQMLISLQSSKCDSDNTKSTHKNINVSLKQNQQTETLEDSGINSENEEFAEEMNNRYRPIQFNTKLFKKVTKGIKNSIDAEY</sequence>
<keyword evidence="3" id="KW-1185">Reference proteome</keyword>
<evidence type="ECO:0000313" key="2">
    <source>
        <dbReference type="EMBL" id="GFU10060.1"/>
    </source>
</evidence>
<dbReference type="Proteomes" id="UP000887013">
    <property type="component" value="Unassembled WGS sequence"/>
</dbReference>
<gene>
    <name evidence="2" type="primary">AVEN_215711_1</name>
    <name evidence="2" type="ORF">NPIL_22541</name>
</gene>
<evidence type="ECO:0000256" key="1">
    <source>
        <dbReference type="SAM" id="Coils"/>
    </source>
</evidence>
<protein>
    <submittedName>
        <fullName evidence="2">Uncharacterized protein</fullName>
    </submittedName>
</protein>
<dbReference type="EMBL" id="BMAW01078205">
    <property type="protein sequence ID" value="GFU10060.1"/>
    <property type="molecule type" value="Genomic_DNA"/>
</dbReference>
<evidence type="ECO:0000313" key="3">
    <source>
        <dbReference type="Proteomes" id="UP000887013"/>
    </source>
</evidence>
<reference evidence="2" key="1">
    <citation type="submission" date="2020-08" db="EMBL/GenBank/DDBJ databases">
        <title>Multicomponent nature underlies the extraordinary mechanical properties of spider dragline silk.</title>
        <authorList>
            <person name="Kono N."/>
            <person name="Nakamura H."/>
            <person name="Mori M."/>
            <person name="Yoshida Y."/>
            <person name="Ohtoshi R."/>
            <person name="Malay A.D."/>
            <person name="Moran D.A.P."/>
            <person name="Tomita M."/>
            <person name="Numata K."/>
            <person name="Arakawa K."/>
        </authorList>
    </citation>
    <scope>NUCLEOTIDE SEQUENCE</scope>
</reference>
<name>A0A8X6UFU6_NEPPI</name>
<dbReference type="AlphaFoldDB" id="A0A8X6UFU6"/>
<organism evidence="2 3">
    <name type="scientific">Nephila pilipes</name>
    <name type="common">Giant wood spider</name>
    <name type="synonym">Nephila maculata</name>
    <dbReference type="NCBI Taxonomy" id="299642"/>
    <lineage>
        <taxon>Eukaryota</taxon>
        <taxon>Metazoa</taxon>
        <taxon>Ecdysozoa</taxon>
        <taxon>Arthropoda</taxon>
        <taxon>Chelicerata</taxon>
        <taxon>Arachnida</taxon>
        <taxon>Araneae</taxon>
        <taxon>Araneomorphae</taxon>
        <taxon>Entelegynae</taxon>
        <taxon>Araneoidea</taxon>
        <taxon>Nephilidae</taxon>
        <taxon>Nephila</taxon>
    </lineage>
</organism>
<accession>A0A8X6UFU6</accession>